<dbReference type="GO" id="GO:0000166">
    <property type="term" value="F:nucleotide binding"/>
    <property type="evidence" value="ECO:0007669"/>
    <property type="project" value="UniProtKB-KW"/>
</dbReference>
<dbReference type="Gramene" id="AUR62032467-RA">
    <property type="protein sequence ID" value="AUR62032467-RA:cds"/>
    <property type="gene ID" value="AUR62032467"/>
</dbReference>
<dbReference type="InterPro" id="IPR041118">
    <property type="entry name" value="Rx_N"/>
</dbReference>
<dbReference type="Pfam" id="PF18052">
    <property type="entry name" value="Rx_N"/>
    <property type="match status" value="1"/>
</dbReference>
<keyword evidence="6" id="KW-1185">Reference proteome</keyword>
<reference evidence="5" key="2">
    <citation type="submission" date="2021-03" db="UniProtKB">
        <authorList>
            <consortium name="EnsemblPlants"/>
        </authorList>
    </citation>
    <scope>IDENTIFICATION</scope>
</reference>
<evidence type="ECO:0000256" key="3">
    <source>
        <dbReference type="ARBA" id="ARBA00022821"/>
    </source>
</evidence>
<evidence type="ECO:0000256" key="2">
    <source>
        <dbReference type="ARBA" id="ARBA00022741"/>
    </source>
</evidence>
<reference evidence="5" key="1">
    <citation type="journal article" date="2017" name="Nature">
        <title>The genome of Chenopodium quinoa.</title>
        <authorList>
            <person name="Jarvis D.E."/>
            <person name="Ho Y.S."/>
            <person name="Lightfoot D.J."/>
            <person name="Schmoeckel S.M."/>
            <person name="Li B."/>
            <person name="Borm T.J.A."/>
            <person name="Ohyanagi H."/>
            <person name="Mineta K."/>
            <person name="Michell C.T."/>
            <person name="Saber N."/>
            <person name="Kharbatia N.M."/>
            <person name="Rupper R.R."/>
            <person name="Sharp A.R."/>
            <person name="Dally N."/>
            <person name="Boughton B.A."/>
            <person name="Woo Y.H."/>
            <person name="Gao G."/>
            <person name="Schijlen E.G.W.M."/>
            <person name="Guo X."/>
            <person name="Momin A.A."/>
            <person name="Negrao S."/>
            <person name="Al-Babili S."/>
            <person name="Gehring C."/>
            <person name="Roessner U."/>
            <person name="Jung C."/>
            <person name="Murphy K."/>
            <person name="Arold S.T."/>
            <person name="Gojobori T."/>
            <person name="van der Linden C.G."/>
            <person name="van Loo E.N."/>
            <person name="Jellen E.N."/>
            <person name="Maughan P.J."/>
            <person name="Tester M."/>
        </authorList>
    </citation>
    <scope>NUCLEOTIDE SEQUENCE [LARGE SCALE GENOMIC DNA]</scope>
    <source>
        <strain evidence="5">cv. PI 614886</strain>
    </source>
</reference>
<accession>A0A803MMG6</accession>
<protein>
    <recommendedName>
        <fullName evidence="4">Disease resistance N-terminal domain-containing protein</fullName>
    </recommendedName>
</protein>
<sequence length="209" mass="23539">MGFSWWLVGSPRVEMGFRGGWVVFWIGGGFGVVERSQGNVGSVSERVGVFCGLRNWVGLVFGSIHLEQGKKFLKLIGGFDLPKTINKWKTQLTVLEALLEDAELQQFHSKPVKLWLNDLQDLAYDMEDILDHFAIEAQRYELEKAEEDQDQDDHSHQGILDNMAELPSYAISFEACLCLLFCVSKRLQVQRDGSCLTMDASGLPARNPN</sequence>
<keyword evidence="2" id="KW-0547">Nucleotide-binding</keyword>
<evidence type="ECO:0000259" key="4">
    <source>
        <dbReference type="Pfam" id="PF18052"/>
    </source>
</evidence>
<evidence type="ECO:0000313" key="5">
    <source>
        <dbReference type="EnsemblPlants" id="AUR62013274-RA:cds"/>
    </source>
</evidence>
<accession>A0A803LH27</accession>
<keyword evidence="1" id="KW-0677">Repeat</keyword>
<organism evidence="5 6">
    <name type="scientific">Chenopodium quinoa</name>
    <name type="common">Quinoa</name>
    <dbReference type="NCBI Taxonomy" id="63459"/>
    <lineage>
        <taxon>Eukaryota</taxon>
        <taxon>Viridiplantae</taxon>
        <taxon>Streptophyta</taxon>
        <taxon>Embryophyta</taxon>
        <taxon>Tracheophyta</taxon>
        <taxon>Spermatophyta</taxon>
        <taxon>Magnoliopsida</taxon>
        <taxon>eudicotyledons</taxon>
        <taxon>Gunneridae</taxon>
        <taxon>Pentapetalae</taxon>
        <taxon>Caryophyllales</taxon>
        <taxon>Chenopodiaceae</taxon>
        <taxon>Chenopodioideae</taxon>
        <taxon>Atripliceae</taxon>
        <taxon>Chenopodium</taxon>
    </lineage>
</organism>
<dbReference type="Proteomes" id="UP000596660">
    <property type="component" value="Unplaced"/>
</dbReference>
<proteinExistence type="predicted"/>
<dbReference type="Gene3D" id="1.20.5.4130">
    <property type="match status" value="1"/>
</dbReference>
<dbReference type="AlphaFoldDB" id="A0A803LH27"/>
<keyword evidence="3" id="KW-0611">Plant defense</keyword>
<dbReference type="GO" id="GO:0006952">
    <property type="term" value="P:defense response"/>
    <property type="evidence" value="ECO:0007669"/>
    <property type="project" value="UniProtKB-KW"/>
</dbReference>
<evidence type="ECO:0000256" key="1">
    <source>
        <dbReference type="ARBA" id="ARBA00022737"/>
    </source>
</evidence>
<feature type="domain" description="Disease resistance N-terminal" evidence="4">
    <location>
        <begin position="81"/>
        <end position="141"/>
    </location>
</feature>
<dbReference type="Gramene" id="AUR62013274-RA">
    <property type="protein sequence ID" value="AUR62013274-RA:cds"/>
    <property type="gene ID" value="AUR62013274"/>
</dbReference>
<name>A0A803LH27_CHEQI</name>
<dbReference type="EnsemblPlants" id="AUR62032467-RA">
    <property type="protein sequence ID" value="AUR62032467-RA:cds"/>
    <property type="gene ID" value="AUR62032467"/>
</dbReference>
<dbReference type="EnsemblPlants" id="AUR62013274-RA">
    <property type="protein sequence ID" value="AUR62013274-RA:cds"/>
    <property type="gene ID" value="AUR62013274"/>
</dbReference>
<evidence type="ECO:0000313" key="6">
    <source>
        <dbReference type="Proteomes" id="UP000596660"/>
    </source>
</evidence>